<feature type="compositionally biased region" description="Low complexity" evidence="2">
    <location>
        <begin position="281"/>
        <end position="294"/>
    </location>
</feature>
<proteinExistence type="predicted"/>
<dbReference type="Pfam" id="PF05149">
    <property type="entry name" value="Flagellar_rod"/>
    <property type="match status" value="1"/>
</dbReference>
<dbReference type="GO" id="GO:0005516">
    <property type="term" value="F:calmodulin binding"/>
    <property type="evidence" value="ECO:0007669"/>
    <property type="project" value="InterPro"/>
</dbReference>
<evidence type="ECO:0000256" key="2">
    <source>
        <dbReference type="SAM" id="MobiDB-lite"/>
    </source>
</evidence>
<feature type="coiled-coil region" evidence="1">
    <location>
        <begin position="660"/>
        <end position="698"/>
    </location>
</feature>
<dbReference type="InterPro" id="IPR007824">
    <property type="entry name" value="Flagellar_rod"/>
</dbReference>
<dbReference type="GO" id="GO:0031514">
    <property type="term" value="C:motile cilium"/>
    <property type="evidence" value="ECO:0007669"/>
    <property type="project" value="InterPro"/>
</dbReference>
<feature type="region of interest" description="Disordered" evidence="2">
    <location>
        <begin position="1"/>
        <end position="31"/>
    </location>
</feature>
<accession>A0AAW0EZW2</accession>
<feature type="compositionally biased region" description="Polar residues" evidence="2">
    <location>
        <begin position="443"/>
        <end position="452"/>
    </location>
</feature>
<evidence type="ECO:0000313" key="4">
    <source>
        <dbReference type="Proteomes" id="UP001430356"/>
    </source>
</evidence>
<feature type="coiled-coil region" evidence="1">
    <location>
        <begin position="885"/>
        <end position="912"/>
    </location>
</feature>
<gene>
    <name evidence="3" type="ORF">NESM_000852300</name>
</gene>
<dbReference type="AlphaFoldDB" id="A0AAW0EZW2"/>
<protein>
    <submittedName>
        <fullName evidence="3">Paraflagellar rod protein</fullName>
    </submittedName>
</protein>
<keyword evidence="1" id="KW-0175">Coiled coil</keyword>
<keyword evidence="4" id="KW-1185">Reference proteome</keyword>
<feature type="region of interest" description="Disordered" evidence="2">
    <location>
        <begin position="440"/>
        <end position="462"/>
    </location>
</feature>
<feature type="region of interest" description="Disordered" evidence="2">
    <location>
        <begin position="281"/>
        <end position="350"/>
    </location>
</feature>
<organism evidence="3 4">
    <name type="scientific">Novymonas esmeraldas</name>
    <dbReference type="NCBI Taxonomy" id="1808958"/>
    <lineage>
        <taxon>Eukaryota</taxon>
        <taxon>Discoba</taxon>
        <taxon>Euglenozoa</taxon>
        <taxon>Kinetoplastea</taxon>
        <taxon>Metakinetoplastina</taxon>
        <taxon>Trypanosomatida</taxon>
        <taxon>Trypanosomatidae</taxon>
        <taxon>Novymonas</taxon>
    </lineage>
</organism>
<dbReference type="PANTHER" id="PTHR34732:SF3">
    <property type="entry name" value="ROD PROTEIN, PUTATIVE-RELATED"/>
    <property type="match status" value="1"/>
</dbReference>
<evidence type="ECO:0000256" key="1">
    <source>
        <dbReference type="SAM" id="Coils"/>
    </source>
</evidence>
<dbReference type="Proteomes" id="UP001430356">
    <property type="component" value="Unassembled WGS sequence"/>
</dbReference>
<feature type="compositionally biased region" description="Low complexity" evidence="2">
    <location>
        <begin position="223"/>
        <end position="245"/>
    </location>
</feature>
<dbReference type="EMBL" id="JAECZO010000182">
    <property type="protein sequence ID" value="KAK7198859.1"/>
    <property type="molecule type" value="Genomic_DNA"/>
</dbReference>
<feature type="region of interest" description="Disordered" evidence="2">
    <location>
        <begin position="165"/>
        <end position="248"/>
    </location>
</feature>
<evidence type="ECO:0000313" key="3">
    <source>
        <dbReference type="EMBL" id="KAK7198859.1"/>
    </source>
</evidence>
<comment type="caution">
    <text evidence="3">The sequence shown here is derived from an EMBL/GenBank/DDBJ whole genome shotgun (WGS) entry which is preliminary data.</text>
</comment>
<sequence>MSSSLPTASVRTSHANHSEGGDNGALPPLQTPTELSTAHAQLVLLEEAIRAAASAAVAHNSGGQSQLRASETRRSVTAPAVGSPTAAMAAGDAGAHGGGIMATPRTVNVSATPSGASERLSALHDNLRRVRRLMQEYEEASQHVIQVHLIPSTETGEAVLGTVTVPRTRSARSPSTQARTSTTTTTTTITTAAAAAAAGPFSEPVNTGDSNGNSNGGGGGSSGRCNSPPAMSAPAASPQQTSTPSLHQRRALASDAVFTRFCGLRVTPDQLLLPLPDAAASQAATPSPSAVPAQRAAPGNPTVLHGIADDGEDEEDMDDWDSADTTTPGGSGGGGGSSQGNRSGQTPAAGATVVKQNSGMQGTTPSFSLRMAQQRQRANAEAALRAYSQYFFHPLSTTAASSPPVTPRTAGLGALSPLTMALGGATAVGGGATTTPAVGTATSARGTPTPSGATPWNTPPPPTVTGAGSGVLRELHDTQQQFDALQRCRLFAYEARLRAVAADGDGGGDGGESRNADAPADDLKWQHMPVAVQRMRDSLAALQTRFTHESHYASCGEQPVLLARQLHAWTQPLLRQLNELLSNPTLEEVDENTREKLRRMQFDVEELQQAQAQAIAGGDMQHSEELYYEQTGLAETMSAPYDELEATMQEYGEVCIDAPLAGLEEQRELLTSRLTRVIEEHTGQLSEVSLDAERVKEKRRAVATARHRQRNTMSSYHHAWKKTWQTNSDQQMACYRAMEHLEKQLHDLQQAQSFLVDDWISRVTQERQREEDAAAFACFADARAAALAETQSNLQAVIDGVRQYSGAVQFACRHAEAFAREVLQGRLSATQLALRKDRLEHFRTLYLTLGDLRFKKARNAEEMEKKVEYYTLQQEVAMDALNPKAKEFSQAKQRWEAAKAEALAQLSQLDRRSQLQLEAFRPTEQRLREAGVQFVSPEEELARRTQQRSQKLIEYQQLIEEGIGVRPPSAHSAPPAITAAPAAPTRLSTSKALLGGTTAAVVRGHQLPPLPNADRAQALQPRPHVEESDMDSLSATERTSVSAATLRGTTLRSLAATAATAATASQVSLHSTEERIMQDVSKTALVGRGRVGSANASSDRRKHQKR</sequence>
<feature type="region of interest" description="Disordered" evidence="2">
    <location>
        <begin position="1080"/>
        <end position="1106"/>
    </location>
</feature>
<dbReference type="InterPro" id="IPR053120">
    <property type="entry name" value="PFR_Component"/>
</dbReference>
<reference evidence="3 4" key="1">
    <citation type="journal article" date="2021" name="MBio">
        <title>A New Model Trypanosomatid, Novymonas esmeraldas: Genomic Perception of Its 'Candidatus Pandoraea novymonadis' Endosymbiont.</title>
        <authorList>
            <person name="Zakharova A."/>
            <person name="Saura A."/>
            <person name="Butenko A."/>
            <person name="Podesvova L."/>
            <person name="Warmusova S."/>
            <person name="Kostygov A.Y."/>
            <person name="Nenarokova A."/>
            <person name="Lukes J."/>
            <person name="Opperdoes F.R."/>
            <person name="Yurchenko V."/>
        </authorList>
    </citation>
    <scope>NUCLEOTIDE SEQUENCE [LARGE SCALE GENOMIC DNA]</scope>
    <source>
        <strain evidence="3 4">E262AT.01</strain>
    </source>
</reference>
<feature type="compositionally biased region" description="Polar residues" evidence="2">
    <location>
        <begin position="1"/>
        <end position="15"/>
    </location>
</feature>
<feature type="compositionally biased region" description="Gly residues" evidence="2">
    <location>
        <begin position="329"/>
        <end position="338"/>
    </location>
</feature>
<dbReference type="PANTHER" id="PTHR34732">
    <property type="entry name" value="69 KDA PARAFLAGELLAR ROD PROTEIN-RELATED"/>
    <property type="match status" value="1"/>
</dbReference>
<feature type="compositionally biased region" description="Low complexity" evidence="2">
    <location>
        <begin position="167"/>
        <end position="198"/>
    </location>
</feature>
<feature type="compositionally biased region" description="Acidic residues" evidence="2">
    <location>
        <begin position="309"/>
        <end position="322"/>
    </location>
</feature>
<name>A0AAW0EZW2_9TRYP</name>
<feature type="region of interest" description="Disordered" evidence="2">
    <location>
        <begin position="1006"/>
        <end position="1037"/>
    </location>
</feature>